<feature type="binding site" evidence="3">
    <location>
        <begin position="20"/>
        <end position="25"/>
    </location>
    <ligand>
        <name>ATP</name>
        <dbReference type="ChEBI" id="CHEBI:30616"/>
    </ligand>
</feature>
<dbReference type="Proteomes" id="UP001500984">
    <property type="component" value="Unassembled WGS sequence"/>
</dbReference>
<comment type="subcellular location">
    <subcellularLocation>
        <location evidence="3">Cytoplasm</location>
    </subcellularLocation>
</comment>
<evidence type="ECO:0000313" key="5">
    <source>
        <dbReference type="EMBL" id="GAA2091176.1"/>
    </source>
</evidence>
<evidence type="ECO:0000313" key="6">
    <source>
        <dbReference type="Proteomes" id="UP001500984"/>
    </source>
</evidence>
<dbReference type="EC" id="2.7.1.24" evidence="3 4"/>
<keyword evidence="3" id="KW-0808">Transferase</keyword>
<keyword evidence="3" id="KW-0963">Cytoplasm</keyword>
<evidence type="ECO:0000256" key="1">
    <source>
        <dbReference type="ARBA" id="ARBA00022741"/>
    </source>
</evidence>
<keyword evidence="3" id="KW-0173">Coenzyme A biosynthesis</keyword>
<keyword evidence="3" id="KW-0418">Kinase</keyword>
<accession>A0ABN2WFB9</accession>
<evidence type="ECO:0000256" key="3">
    <source>
        <dbReference type="HAMAP-Rule" id="MF_00376"/>
    </source>
</evidence>
<comment type="pathway">
    <text evidence="3">Cofactor biosynthesis; coenzyme A biosynthesis; CoA from (R)-pantothenate: step 5/5.</text>
</comment>
<protein>
    <recommendedName>
        <fullName evidence="3 4">Dephospho-CoA kinase</fullName>
        <ecNumber evidence="3 4">2.7.1.24</ecNumber>
    </recommendedName>
    <alternativeName>
        <fullName evidence="3">Dephosphocoenzyme A kinase</fullName>
    </alternativeName>
</protein>
<keyword evidence="6" id="KW-1185">Reference proteome</keyword>
<dbReference type="Gene3D" id="3.40.50.300">
    <property type="entry name" value="P-loop containing nucleotide triphosphate hydrolases"/>
    <property type="match status" value="1"/>
</dbReference>
<dbReference type="HAMAP" id="MF_00376">
    <property type="entry name" value="Dephospho_CoA_kinase"/>
    <property type="match status" value="1"/>
</dbReference>
<evidence type="ECO:0000256" key="4">
    <source>
        <dbReference type="NCBIfam" id="TIGR00152"/>
    </source>
</evidence>
<dbReference type="NCBIfam" id="NF002879">
    <property type="entry name" value="PRK03333.1"/>
    <property type="match status" value="1"/>
</dbReference>
<evidence type="ECO:0000256" key="2">
    <source>
        <dbReference type="ARBA" id="ARBA00022840"/>
    </source>
</evidence>
<dbReference type="NCBIfam" id="TIGR00152">
    <property type="entry name" value="dephospho-CoA kinase"/>
    <property type="match status" value="1"/>
</dbReference>
<organism evidence="5 6">
    <name type="scientific">Brevibacterium salitolerans</name>
    <dbReference type="NCBI Taxonomy" id="1403566"/>
    <lineage>
        <taxon>Bacteria</taxon>
        <taxon>Bacillati</taxon>
        <taxon>Actinomycetota</taxon>
        <taxon>Actinomycetes</taxon>
        <taxon>Micrococcales</taxon>
        <taxon>Brevibacteriaceae</taxon>
        <taxon>Brevibacterium</taxon>
    </lineage>
</organism>
<dbReference type="Pfam" id="PF01121">
    <property type="entry name" value="CoaE"/>
    <property type="match status" value="1"/>
</dbReference>
<dbReference type="PROSITE" id="PS51219">
    <property type="entry name" value="DPCK"/>
    <property type="match status" value="1"/>
</dbReference>
<comment type="caution">
    <text evidence="5">The sequence shown here is derived from an EMBL/GenBank/DDBJ whole genome shotgun (WGS) entry which is preliminary data.</text>
</comment>
<proteinExistence type="inferred from homology"/>
<comment type="catalytic activity">
    <reaction evidence="3">
        <text>3'-dephospho-CoA + ATP = ADP + CoA + H(+)</text>
        <dbReference type="Rhea" id="RHEA:18245"/>
        <dbReference type="ChEBI" id="CHEBI:15378"/>
        <dbReference type="ChEBI" id="CHEBI:30616"/>
        <dbReference type="ChEBI" id="CHEBI:57287"/>
        <dbReference type="ChEBI" id="CHEBI:57328"/>
        <dbReference type="ChEBI" id="CHEBI:456216"/>
        <dbReference type="EC" id="2.7.1.24"/>
    </reaction>
</comment>
<dbReference type="InterPro" id="IPR027417">
    <property type="entry name" value="P-loop_NTPase"/>
</dbReference>
<dbReference type="CDD" id="cd02022">
    <property type="entry name" value="DPCK"/>
    <property type="match status" value="1"/>
</dbReference>
<gene>
    <name evidence="3" type="primary">coaE</name>
    <name evidence="5" type="ORF">GCM10009823_08110</name>
</gene>
<keyword evidence="1 3" id="KW-0547">Nucleotide-binding</keyword>
<dbReference type="SUPFAM" id="SSF52540">
    <property type="entry name" value="P-loop containing nucleoside triphosphate hydrolases"/>
    <property type="match status" value="1"/>
</dbReference>
<reference evidence="5 6" key="1">
    <citation type="journal article" date="2019" name="Int. J. Syst. Evol. Microbiol.">
        <title>The Global Catalogue of Microorganisms (GCM) 10K type strain sequencing project: providing services to taxonomists for standard genome sequencing and annotation.</title>
        <authorList>
            <consortium name="The Broad Institute Genomics Platform"/>
            <consortium name="The Broad Institute Genome Sequencing Center for Infectious Disease"/>
            <person name="Wu L."/>
            <person name="Ma J."/>
        </authorList>
    </citation>
    <scope>NUCLEOTIDE SEQUENCE [LARGE SCALE GENOMIC DNA]</scope>
    <source>
        <strain evidence="5 6">JCM 15900</strain>
    </source>
</reference>
<dbReference type="EMBL" id="BAAAPZ010000002">
    <property type="protein sequence ID" value="GAA2091176.1"/>
    <property type="molecule type" value="Genomic_DNA"/>
</dbReference>
<dbReference type="RefSeq" id="WP_344335369.1">
    <property type="nucleotide sequence ID" value="NZ_BAAAPZ010000002.1"/>
</dbReference>
<dbReference type="InterPro" id="IPR001977">
    <property type="entry name" value="Depp_CoAkinase"/>
</dbReference>
<name>A0ABN2WFB9_9MICO</name>
<dbReference type="PANTHER" id="PTHR10695:SF46">
    <property type="entry name" value="BIFUNCTIONAL COENZYME A SYNTHASE-RELATED"/>
    <property type="match status" value="1"/>
</dbReference>
<keyword evidence="2 3" id="KW-0067">ATP-binding</keyword>
<sequence>MSGSITADGQLRIGLTGGIGAGKSTVAALLAEKGAAIVDADAVAREVVEPGEPALQALVREFGPQVVDDDRALDRQALAAAAFVSAERTAALNAIMHPAIAARTQERFAALAASPVVVHDVPLLVEKRMGAAYHLCVLVDVPAPLRLDRLVRSRGLDREDAQRRIAQQADDAQRYEECDAVLDNAGEPAALRRAFDALWTERIEPFALALDSGRAQPAAEGPEGEPATEAEAAVRAHAPARLRRRLEHCLAAAGASTETLSAVTAEPLGFRLETEGLGGAEAVEGALRGGGWLAADRGLRVFADPVQPGRLHLR</sequence>
<comment type="similarity">
    <text evidence="3">Belongs to the CoaE family.</text>
</comment>
<comment type="function">
    <text evidence="3">Catalyzes the phosphorylation of the 3'-hydroxyl group of dephosphocoenzyme A to form coenzyme A.</text>
</comment>
<dbReference type="PANTHER" id="PTHR10695">
    <property type="entry name" value="DEPHOSPHO-COA KINASE-RELATED"/>
    <property type="match status" value="1"/>
</dbReference>